<dbReference type="EMBL" id="WIVE01000010">
    <property type="protein sequence ID" value="MQX35941.1"/>
    <property type="molecule type" value="Genomic_DNA"/>
</dbReference>
<evidence type="ECO:0000313" key="2">
    <source>
        <dbReference type="Proteomes" id="UP000434582"/>
    </source>
</evidence>
<dbReference type="AlphaFoldDB" id="A0A7X1ZE66"/>
<proteinExistence type="predicted"/>
<sequence>MAGETEADGADPARWRKVKATRVADLGMPPDTATDILGEAADSLAEAPPESVIEDLARADRPVEAVRLLAFALPKREAVWWACLAARHAMGLVAGLAAPADVPAGSSDCLEAAEAWVYKPVEERRIACYRAAQGVRADSPAALAALAAAWSGGTLVPPEVTAEVQAVPPEESLTASVVGHAVVLSAVMRDPVTAPERYRRYLAQGRDIARGGTGALEDGATGPPAPGR</sequence>
<dbReference type="InterPro" id="IPR053855">
    <property type="entry name" value="DUF6931"/>
</dbReference>
<name>A0A7X1ZE66_9PROT</name>
<protein>
    <submittedName>
        <fullName evidence="1">Uncharacterized protein</fullName>
    </submittedName>
</protein>
<dbReference type="Proteomes" id="UP000434582">
    <property type="component" value="Unassembled WGS sequence"/>
</dbReference>
<gene>
    <name evidence="1" type="ORF">GHC57_05350</name>
</gene>
<reference evidence="1 2" key="1">
    <citation type="submission" date="2019-10" db="EMBL/GenBank/DDBJ databases">
        <title>Draft whole-genome sequence of the purple nonsulfur photosynthetic bacterium Roseospira navarrensis DSM 15114.</title>
        <authorList>
            <person name="Kyndt J.A."/>
            <person name="Meyer T.E."/>
        </authorList>
    </citation>
    <scope>NUCLEOTIDE SEQUENCE [LARGE SCALE GENOMIC DNA]</scope>
    <source>
        <strain evidence="1 2">DSM 15114</strain>
    </source>
</reference>
<organism evidence="1 2">
    <name type="scientific">Roseospira navarrensis</name>
    <dbReference type="NCBI Taxonomy" id="140058"/>
    <lineage>
        <taxon>Bacteria</taxon>
        <taxon>Pseudomonadati</taxon>
        <taxon>Pseudomonadota</taxon>
        <taxon>Alphaproteobacteria</taxon>
        <taxon>Rhodospirillales</taxon>
        <taxon>Rhodospirillaceae</taxon>
        <taxon>Roseospira</taxon>
    </lineage>
</organism>
<dbReference type="Pfam" id="PF22011">
    <property type="entry name" value="DUF6931"/>
    <property type="match status" value="1"/>
</dbReference>
<comment type="caution">
    <text evidence="1">The sequence shown here is derived from an EMBL/GenBank/DDBJ whole genome shotgun (WGS) entry which is preliminary data.</text>
</comment>
<evidence type="ECO:0000313" key="1">
    <source>
        <dbReference type="EMBL" id="MQX35941.1"/>
    </source>
</evidence>
<accession>A0A7X1ZE66</accession>
<keyword evidence="2" id="KW-1185">Reference proteome</keyword>
<dbReference type="RefSeq" id="WP_153341938.1">
    <property type="nucleotide sequence ID" value="NZ_WIVE01000010.1"/>
</dbReference>
<dbReference type="OrthoDB" id="5572566at2"/>